<evidence type="ECO:0008006" key="3">
    <source>
        <dbReference type="Google" id="ProtNLM"/>
    </source>
</evidence>
<evidence type="ECO:0000313" key="1">
    <source>
        <dbReference type="EMBL" id="KAK6727085.1"/>
    </source>
</evidence>
<dbReference type="Gene3D" id="3.30.420.10">
    <property type="entry name" value="Ribonuclease H-like superfamily/Ribonuclease H"/>
    <property type="match status" value="1"/>
</dbReference>
<dbReference type="InterPro" id="IPR052709">
    <property type="entry name" value="Transposase-MT_Hybrid"/>
</dbReference>
<name>A0ABR1BNV8_NECAM</name>
<dbReference type="InterPro" id="IPR001888">
    <property type="entry name" value="Transposase_1"/>
</dbReference>
<sequence>MDVTISAPESDVLVRKTLEALYIKAKSPTMNSGKKKLEVESRFIRPTAISFDELKNLAEQHPYASARYFAASLGCSLSTVSNGLRSLGMVKKLGQWLPHALSAGNRQRHLNICTQLLSRNRRFDWLNTIVNGDEKWVLYVSHTHKRAWCAGDEVSGPFVKGKIHEKKVMMSVWWRVHGIYRFELLPDKDWATRSARSTRSSTTFACCTITRALTSRRRLHRQFWSSRLPPLPISSASPGSEAMIVTTSKMTIGLSSPPSRRSSKPEESVIFQVWSQITPPVLKYGSFNGQGNRWSTKMLKKACREIRTRNEILISYVPLAELLRRTENYQTLSTY</sequence>
<dbReference type="EMBL" id="JAVFWL010000001">
    <property type="protein sequence ID" value="KAK6727085.1"/>
    <property type="molecule type" value="Genomic_DNA"/>
</dbReference>
<dbReference type="Proteomes" id="UP001303046">
    <property type="component" value="Unassembled WGS sequence"/>
</dbReference>
<comment type="caution">
    <text evidence="1">The sequence shown here is derived from an EMBL/GenBank/DDBJ whole genome shotgun (WGS) entry which is preliminary data.</text>
</comment>
<gene>
    <name evidence="1" type="primary">Necator_chrI.g1158</name>
    <name evidence="1" type="ORF">RB195_005032</name>
</gene>
<accession>A0ABR1BNV8</accession>
<reference evidence="1 2" key="1">
    <citation type="submission" date="2023-08" db="EMBL/GenBank/DDBJ databases">
        <title>A Necator americanus chromosomal reference genome.</title>
        <authorList>
            <person name="Ilik V."/>
            <person name="Petrzelkova K.J."/>
            <person name="Pardy F."/>
            <person name="Fuh T."/>
            <person name="Niatou-Singa F.S."/>
            <person name="Gouil Q."/>
            <person name="Baker L."/>
            <person name="Ritchie M.E."/>
            <person name="Jex A.R."/>
            <person name="Gazzola D."/>
            <person name="Li H."/>
            <person name="Toshio Fujiwara R."/>
            <person name="Zhan B."/>
            <person name="Aroian R.V."/>
            <person name="Pafco B."/>
            <person name="Schwarz E.M."/>
        </authorList>
    </citation>
    <scope>NUCLEOTIDE SEQUENCE [LARGE SCALE GENOMIC DNA]</scope>
    <source>
        <strain evidence="1 2">Aroian</strain>
        <tissue evidence="1">Whole animal</tissue>
    </source>
</reference>
<dbReference type="PANTHER" id="PTHR46060">
    <property type="entry name" value="MARINER MOS1 TRANSPOSASE-LIKE PROTEIN"/>
    <property type="match status" value="1"/>
</dbReference>
<organism evidence="1 2">
    <name type="scientific">Necator americanus</name>
    <name type="common">Human hookworm</name>
    <dbReference type="NCBI Taxonomy" id="51031"/>
    <lineage>
        <taxon>Eukaryota</taxon>
        <taxon>Metazoa</taxon>
        <taxon>Ecdysozoa</taxon>
        <taxon>Nematoda</taxon>
        <taxon>Chromadorea</taxon>
        <taxon>Rhabditida</taxon>
        <taxon>Rhabditina</taxon>
        <taxon>Rhabditomorpha</taxon>
        <taxon>Strongyloidea</taxon>
        <taxon>Ancylostomatidae</taxon>
        <taxon>Bunostominae</taxon>
        <taxon>Necator</taxon>
    </lineage>
</organism>
<keyword evidence="2" id="KW-1185">Reference proteome</keyword>
<dbReference type="Pfam" id="PF01359">
    <property type="entry name" value="Transposase_1"/>
    <property type="match status" value="1"/>
</dbReference>
<protein>
    <recommendedName>
        <fullName evidence="3">Transposase</fullName>
    </recommendedName>
</protein>
<evidence type="ECO:0000313" key="2">
    <source>
        <dbReference type="Proteomes" id="UP001303046"/>
    </source>
</evidence>
<proteinExistence type="predicted"/>
<dbReference type="PANTHER" id="PTHR46060:SF1">
    <property type="entry name" value="MARINER MOS1 TRANSPOSASE-LIKE PROTEIN"/>
    <property type="match status" value="1"/>
</dbReference>
<dbReference type="InterPro" id="IPR036397">
    <property type="entry name" value="RNaseH_sf"/>
</dbReference>